<dbReference type="EMBL" id="CAJGYM010000097">
    <property type="protein sequence ID" value="CAD6197551.1"/>
    <property type="molecule type" value="Genomic_DNA"/>
</dbReference>
<proteinExistence type="predicted"/>
<dbReference type="Proteomes" id="UP000835052">
    <property type="component" value="Unassembled WGS sequence"/>
</dbReference>
<keyword evidence="2" id="KW-1185">Reference proteome</keyword>
<reference evidence="1" key="1">
    <citation type="submission" date="2020-10" db="EMBL/GenBank/DDBJ databases">
        <authorList>
            <person name="Kikuchi T."/>
        </authorList>
    </citation>
    <scope>NUCLEOTIDE SEQUENCE</scope>
    <source>
        <strain evidence="1">NKZ352</strain>
    </source>
</reference>
<name>A0A8S1HTQ0_9PELO</name>
<dbReference type="AlphaFoldDB" id="A0A8S1HTQ0"/>
<evidence type="ECO:0000313" key="2">
    <source>
        <dbReference type="Proteomes" id="UP000835052"/>
    </source>
</evidence>
<protein>
    <submittedName>
        <fullName evidence="1">Uncharacterized protein</fullName>
    </submittedName>
</protein>
<sequence length="86" mass="9600">MFRMDKSRSTACRIVSDADVTGGMREKSAKRNEKSAVTHKDGYHIIVVINDIMVGSRLLEVDKRQQKNGLDGCQKALKCATKEDTD</sequence>
<organism evidence="1 2">
    <name type="scientific">Caenorhabditis auriculariae</name>
    <dbReference type="NCBI Taxonomy" id="2777116"/>
    <lineage>
        <taxon>Eukaryota</taxon>
        <taxon>Metazoa</taxon>
        <taxon>Ecdysozoa</taxon>
        <taxon>Nematoda</taxon>
        <taxon>Chromadorea</taxon>
        <taxon>Rhabditida</taxon>
        <taxon>Rhabditina</taxon>
        <taxon>Rhabditomorpha</taxon>
        <taxon>Rhabditoidea</taxon>
        <taxon>Rhabditidae</taxon>
        <taxon>Peloderinae</taxon>
        <taxon>Caenorhabditis</taxon>
    </lineage>
</organism>
<gene>
    <name evidence="1" type="ORF">CAUJ_LOCUS13460</name>
</gene>
<comment type="caution">
    <text evidence="1">The sequence shown here is derived from an EMBL/GenBank/DDBJ whole genome shotgun (WGS) entry which is preliminary data.</text>
</comment>
<evidence type="ECO:0000313" key="1">
    <source>
        <dbReference type="EMBL" id="CAD6197551.1"/>
    </source>
</evidence>
<accession>A0A8S1HTQ0</accession>